<keyword evidence="1" id="KW-0812">Transmembrane</keyword>
<sequence length="120" mass="12142">MPAILGWLIAGAGLYTFVYVAARAAGKYFGARGGAKATHMPVTVQKYLGLTLLPHSGVSLVFTSIICSVLAPSAPDLASIIKGTVAAAAVINEIIAVIAAKKGFELAGEINSASVRQGAS</sequence>
<protein>
    <submittedName>
        <fullName evidence="2">Uncharacterized protein</fullName>
    </submittedName>
</protein>
<feature type="transmembrane region" description="Helical" evidence="1">
    <location>
        <begin position="6"/>
        <end position="26"/>
    </location>
</feature>
<dbReference type="AlphaFoldDB" id="A0A1Q9JH88"/>
<dbReference type="PANTHER" id="PTHR43021">
    <property type="entry name" value="NA(+)/H(+) ANTIPORTER-RELATED"/>
    <property type="match status" value="1"/>
</dbReference>
<evidence type="ECO:0000256" key="1">
    <source>
        <dbReference type="SAM" id="Phobius"/>
    </source>
</evidence>
<keyword evidence="1" id="KW-0472">Membrane</keyword>
<evidence type="ECO:0000313" key="2">
    <source>
        <dbReference type="EMBL" id="OLR55579.1"/>
    </source>
</evidence>
<gene>
    <name evidence="2" type="ORF">BHK98_05585</name>
</gene>
<keyword evidence="1" id="KW-1133">Transmembrane helix</keyword>
<feature type="transmembrane region" description="Helical" evidence="1">
    <location>
        <begin position="47"/>
        <end position="71"/>
    </location>
</feature>
<organism evidence="2 3">
    <name type="scientific">Hornefia porci</name>
    <dbReference type="NCBI Taxonomy" id="2652292"/>
    <lineage>
        <taxon>Bacteria</taxon>
        <taxon>Bacillati</taxon>
        <taxon>Bacillota</taxon>
        <taxon>Clostridia</taxon>
        <taxon>Peptostreptococcales</taxon>
        <taxon>Anaerovoracaceae</taxon>
        <taxon>Hornefia</taxon>
    </lineage>
</organism>
<keyword evidence="3" id="KW-1185">Reference proteome</keyword>
<evidence type="ECO:0000313" key="3">
    <source>
        <dbReference type="Proteomes" id="UP000187404"/>
    </source>
</evidence>
<dbReference type="Proteomes" id="UP000187404">
    <property type="component" value="Unassembled WGS sequence"/>
</dbReference>
<accession>A0A1Q9JH88</accession>
<name>A0A1Q9JH88_9FIRM</name>
<dbReference type="STRING" id="1261640.BHK98_05585"/>
<comment type="caution">
    <text evidence="2">The sequence shown here is derived from an EMBL/GenBank/DDBJ whole genome shotgun (WGS) entry which is preliminary data.</text>
</comment>
<reference evidence="2 3" key="1">
    <citation type="journal article" date="2016" name="Appl. Environ. Microbiol.">
        <title>Function and Phylogeny of Bacterial Butyryl Coenzyme A:Acetate Transferases and Their Diversity in the Proximal Colon of Swine.</title>
        <authorList>
            <person name="Trachsel J."/>
            <person name="Bayles D.O."/>
            <person name="Looft T."/>
            <person name="Levine U.Y."/>
            <person name="Allen H.K."/>
        </authorList>
    </citation>
    <scope>NUCLEOTIDE SEQUENCE [LARGE SCALE GENOMIC DNA]</scope>
    <source>
        <strain evidence="2 3">68-3-10</strain>
    </source>
</reference>
<dbReference type="PANTHER" id="PTHR43021:SF2">
    <property type="entry name" value="CATION_H+ EXCHANGER DOMAIN-CONTAINING PROTEIN"/>
    <property type="match status" value="1"/>
</dbReference>
<proteinExistence type="predicted"/>
<dbReference type="EMBL" id="MJIE01000001">
    <property type="protein sequence ID" value="OLR55579.1"/>
    <property type="molecule type" value="Genomic_DNA"/>
</dbReference>